<dbReference type="InterPro" id="IPR014243">
    <property type="entry name" value="RsfA-like"/>
</dbReference>
<dbReference type="NCBIfam" id="TIGR02894">
    <property type="entry name" value="DNA_bind_RsfA"/>
    <property type="match status" value="1"/>
</dbReference>
<organism evidence="3 4">
    <name type="scientific">Fictibacillus marinisediminis</name>
    <dbReference type="NCBI Taxonomy" id="2878389"/>
    <lineage>
        <taxon>Bacteria</taxon>
        <taxon>Bacillati</taxon>
        <taxon>Bacillota</taxon>
        <taxon>Bacilli</taxon>
        <taxon>Bacillales</taxon>
        <taxon>Fictibacillaceae</taxon>
        <taxon>Fictibacillus</taxon>
    </lineage>
</organism>
<evidence type="ECO:0000256" key="1">
    <source>
        <dbReference type="SAM" id="Coils"/>
    </source>
</evidence>
<evidence type="ECO:0000313" key="4">
    <source>
        <dbReference type="Proteomes" id="UP001139011"/>
    </source>
</evidence>
<accession>A0A9X2BDQ4</accession>
<evidence type="ECO:0000256" key="2">
    <source>
        <dbReference type="SAM" id="MobiDB-lite"/>
    </source>
</evidence>
<comment type="caution">
    <text evidence="3">The sequence shown here is derived from an EMBL/GenBank/DDBJ whole genome shotgun (WGS) entry which is preliminary data.</text>
</comment>
<dbReference type="PANTHER" id="PTHR41302">
    <property type="entry name" value="PRESPORE-SPECIFIC TRANSCRIPTIONAL REGULATOR RSFA-RELATED"/>
    <property type="match status" value="1"/>
</dbReference>
<name>A0A9X2BDQ4_9BACL</name>
<dbReference type="AlphaFoldDB" id="A0A9X2BDQ4"/>
<proteinExistence type="predicted"/>
<protein>
    <submittedName>
        <fullName evidence="3">RsfA family transcriptional regulator</fullName>
    </submittedName>
</protein>
<dbReference type="EMBL" id="JAIWJX010000002">
    <property type="protein sequence ID" value="MCK6257876.1"/>
    <property type="molecule type" value="Genomic_DNA"/>
</dbReference>
<reference evidence="3" key="1">
    <citation type="submission" date="2021-09" db="EMBL/GenBank/DDBJ databases">
        <title>Genome analysis of Fictibacillus sp. KIGAM418 isolated from marine sediment.</title>
        <authorList>
            <person name="Seo M.-J."/>
            <person name="Cho E.-S."/>
            <person name="Hwang C.Y."/>
        </authorList>
    </citation>
    <scope>NUCLEOTIDE SEQUENCE</scope>
    <source>
        <strain evidence="3">KIGAM418</strain>
    </source>
</reference>
<dbReference type="RefSeq" id="WP_248253267.1">
    <property type="nucleotide sequence ID" value="NZ_JAIWJX010000002.1"/>
</dbReference>
<evidence type="ECO:0000313" key="3">
    <source>
        <dbReference type="EMBL" id="MCK6257876.1"/>
    </source>
</evidence>
<dbReference type="Proteomes" id="UP001139011">
    <property type="component" value="Unassembled WGS sequence"/>
</dbReference>
<feature type="region of interest" description="Disordered" evidence="2">
    <location>
        <begin position="73"/>
        <end position="94"/>
    </location>
</feature>
<sequence>MIKVRQDAWSEEDDLLLAETVLRHVREGSTQLHAFEEVGDKLERTSAAVGFRWNAIVRKKYEQALKIAKKQRKERQRAIAKGQQQSKPVKAPVKQAVPDDEVYHPEEFFRTPFTSTAPQQELAEPAYTAAVPVPGIQPSQASYQTHQTENISLNDVIDYLSEINRNGLANGRIEGENASLKRQNEELFHQNQKLTEQLNKVEKDFAAMKEDYQALLQIMDRARRMVLLQDDAADNQSFRMDKNGNLEKLAK</sequence>
<keyword evidence="4" id="KW-1185">Reference proteome</keyword>
<gene>
    <name evidence="3" type="ORF">LCY76_14930</name>
</gene>
<dbReference type="PANTHER" id="PTHR41302:SF2">
    <property type="entry name" value="PRESPORE SPECIFIC TRANSCRIPTIONAL ACTIVATOR RSFA"/>
    <property type="match status" value="1"/>
</dbReference>
<feature type="coiled-coil region" evidence="1">
    <location>
        <begin position="177"/>
        <end position="218"/>
    </location>
</feature>
<keyword evidence="1" id="KW-0175">Coiled coil</keyword>